<dbReference type="SUPFAM" id="SSF140459">
    <property type="entry name" value="PE/PPE dimer-like"/>
    <property type="match status" value="1"/>
</dbReference>
<dbReference type="InterPro" id="IPR000030">
    <property type="entry name" value="PPE_dom"/>
</dbReference>
<feature type="transmembrane region" description="Helical" evidence="2">
    <location>
        <begin position="212"/>
        <end position="231"/>
    </location>
</feature>
<feature type="transmembrane region" description="Helical" evidence="2">
    <location>
        <begin position="272"/>
        <end position="293"/>
    </location>
</feature>
<dbReference type="GO" id="GO:0052572">
    <property type="term" value="P:response to host immune response"/>
    <property type="evidence" value="ECO:0007669"/>
    <property type="project" value="TreeGrafter"/>
</dbReference>
<feature type="domain" description="PPE-PPW subfamily C-terminal" evidence="4">
    <location>
        <begin position="391"/>
        <end position="436"/>
    </location>
</feature>
<dbReference type="RefSeq" id="WP_122502351.1">
    <property type="nucleotide sequence ID" value="NZ_UPHU01000001.1"/>
</dbReference>
<protein>
    <submittedName>
        <fullName evidence="5">Putative PPE family protein PPE47/PPE48</fullName>
    </submittedName>
</protein>
<dbReference type="Proteomes" id="UP000268285">
    <property type="component" value="Unassembled WGS sequence"/>
</dbReference>
<evidence type="ECO:0000259" key="3">
    <source>
        <dbReference type="Pfam" id="PF00823"/>
    </source>
</evidence>
<evidence type="ECO:0000313" key="5">
    <source>
        <dbReference type="EMBL" id="VBA52362.1"/>
    </source>
</evidence>
<feature type="transmembrane region" description="Helical" evidence="2">
    <location>
        <begin position="299"/>
        <end position="322"/>
    </location>
</feature>
<keyword evidence="2" id="KW-0812">Transmembrane</keyword>
<evidence type="ECO:0000256" key="1">
    <source>
        <dbReference type="ARBA" id="ARBA00010652"/>
    </source>
</evidence>
<accession>A0A498QZ07</accession>
<dbReference type="PANTHER" id="PTHR46766:SF1">
    <property type="entry name" value="GLUTAMINE-RICH PROTEIN 2"/>
    <property type="match status" value="1"/>
</dbReference>
<proteinExistence type="inferred from homology"/>
<dbReference type="PANTHER" id="PTHR46766">
    <property type="entry name" value="GLUTAMINE-RICH PROTEIN 2"/>
    <property type="match status" value="1"/>
</dbReference>
<dbReference type="InterPro" id="IPR038332">
    <property type="entry name" value="PPE_sf"/>
</dbReference>
<keyword evidence="2" id="KW-1133">Transmembrane helix</keyword>
<feature type="domain" description="PPE" evidence="3">
    <location>
        <begin position="6"/>
        <end position="168"/>
    </location>
</feature>
<evidence type="ECO:0000256" key="2">
    <source>
        <dbReference type="SAM" id="Phobius"/>
    </source>
</evidence>
<sequence>MSAPVWMASPPEVHSALLSAGPGPAPLLTAATQWSTLSAEYAAVAEELSTVLAATHTLAWHGPSAEICAAAYAPYLAWLTQASTDSAATATVHHSAATAYLSALAAMPTLGELAANHTTHAILLATNFFGINTIPIALNETDYVRMWIQAATTMSAYEALSATALATTPHTTPAPLIIKPGSTLTTTTAAQILSSTPWTTILLEILTLIPRIIIAFILSIAALFILIPILIGTAILALITLPIFGLIAIVGLLTGSALTAEIGAIGLVVDGLLLIAAALGIVASPLLPIYVVVAPIVEIVVQIIGNLSGFFMGSIVATAGGLSALSSGFVPGVATAVPTAIGVPAASMAAAPAMGLAAVAPLAGMEVGAVAPASGVSAVVSQAQLVSAVSAGSQGAGALGFAGTVEHGAVQPGGLTTVGDVEFGHDTQVPMLPATWHPDLVGTAADSRLALSAL</sequence>
<dbReference type="OrthoDB" id="4753487at2"/>
<dbReference type="Pfam" id="PF00823">
    <property type="entry name" value="PPE"/>
    <property type="match status" value="1"/>
</dbReference>
<keyword evidence="6" id="KW-1185">Reference proteome</keyword>
<dbReference type="EMBL" id="UPHU01000001">
    <property type="protein sequence ID" value="VBA52362.1"/>
    <property type="molecule type" value="Genomic_DNA"/>
</dbReference>
<evidence type="ECO:0000259" key="4">
    <source>
        <dbReference type="Pfam" id="PF18878"/>
    </source>
</evidence>
<reference evidence="5 6" key="1">
    <citation type="submission" date="2018-09" db="EMBL/GenBank/DDBJ databases">
        <authorList>
            <person name="Tagini F."/>
        </authorList>
    </citation>
    <scope>NUCLEOTIDE SEQUENCE [LARGE SCALE GENOMIC DNA]</scope>
    <source>
        <strain evidence="5 6">MK142</strain>
    </source>
</reference>
<gene>
    <name evidence="5" type="ORF">LAUMK142_03523</name>
</gene>
<dbReference type="AlphaFoldDB" id="A0A498QZ07"/>
<evidence type="ECO:0000313" key="6">
    <source>
        <dbReference type="Proteomes" id="UP000268285"/>
    </source>
</evidence>
<dbReference type="Pfam" id="PF18878">
    <property type="entry name" value="PPE-PPW"/>
    <property type="match status" value="1"/>
</dbReference>
<organism evidence="5 6">
    <name type="scientific">Mycobacterium pseudokansasii</name>
    <dbReference type="NCBI Taxonomy" id="2341080"/>
    <lineage>
        <taxon>Bacteria</taxon>
        <taxon>Bacillati</taxon>
        <taxon>Actinomycetota</taxon>
        <taxon>Actinomycetes</taxon>
        <taxon>Mycobacteriales</taxon>
        <taxon>Mycobacteriaceae</taxon>
        <taxon>Mycobacterium</taxon>
    </lineage>
</organism>
<keyword evidence="2" id="KW-0472">Membrane</keyword>
<dbReference type="InterPro" id="IPR043641">
    <property type="entry name" value="PPE-PPW_C"/>
</dbReference>
<comment type="similarity">
    <text evidence="1">Belongs to the mycobacterial PPE family.</text>
</comment>
<name>A0A498QZ07_9MYCO</name>
<feature type="transmembrane region" description="Helical" evidence="2">
    <location>
        <begin position="237"/>
        <end position="260"/>
    </location>
</feature>
<dbReference type="Gene3D" id="1.20.1260.20">
    <property type="entry name" value="PPE superfamily"/>
    <property type="match status" value="1"/>
</dbReference>